<evidence type="ECO:0000313" key="2">
    <source>
        <dbReference type="Proteomes" id="UP000805193"/>
    </source>
</evidence>
<evidence type="ECO:0000313" key="1">
    <source>
        <dbReference type="EMBL" id="KAG0426090.1"/>
    </source>
</evidence>
<comment type="caution">
    <text evidence="1">The sequence shown here is derived from an EMBL/GenBank/DDBJ whole genome shotgun (WGS) entry which is preliminary data.</text>
</comment>
<reference evidence="1 2" key="1">
    <citation type="journal article" date="2020" name="Cell">
        <title>Large-Scale Comparative Analyses of Tick Genomes Elucidate Their Genetic Diversity and Vector Capacities.</title>
        <authorList>
            <consortium name="Tick Genome and Microbiome Consortium (TIGMIC)"/>
            <person name="Jia N."/>
            <person name="Wang J."/>
            <person name="Shi W."/>
            <person name="Du L."/>
            <person name="Sun Y."/>
            <person name="Zhan W."/>
            <person name="Jiang J.F."/>
            <person name="Wang Q."/>
            <person name="Zhang B."/>
            <person name="Ji P."/>
            <person name="Bell-Sakyi L."/>
            <person name="Cui X.M."/>
            <person name="Yuan T.T."/>
            <person name="Jiang B.G."/>
            <person name="Yang W.F."/>
            <person name="Lam T.T."/>
            <person name="Chang Q.C."/>
            <person name="Ding S.J."/>
            <person name="Wang X.J."/>
            <person name="Zhu J.G."/>
            <person name="Ruan X.D."/>
            <person name="Zhao L."/>
            <person name="Wei J.T."/>
            <person name="Ye R.Z."/>
            <person name="Que T.C."/>
            <person name="Du C.H."/>
            <person name="Zhou Y.H."/>
            <person name="Cheng J.X."/>
            <person name="Dai P.F."/>
            <person name="Guo W.B."/>
            <person name="Han X.H."/>
            <person name="Huang E.J."/>
            <person name="Li L.F."/>
            <person name="Wei W."/>
            <person name="Gao Y.C."/>
            <person name="Liu J.Z."/>
            <person name="Shao H.Z."/>
            <person name="Wang X."/>
            <person name="Wang C.C."/>
            <person name="Yang T.C."/>
            <person name="Huo Q.B."/>
            <person name="Li W."/>
            <person name="Chen H.Y."/>
            <person name="Chen S.E."/>
            <person name="Zhou L.G."/>
            <person name="Ni X.B."/>
            <person name="Tian J.H."/>
            <person name="Sheng Y."/>
            <person name="Liu T."/>
            <person name="Pan Y.S."/>
            <person name="Xia L.Y."/>
            <person name="Li J."/>
            <person name="Zhao F."/>
            <person name="Cao W.C."/>
        </authorList>
    </citation>
    <scope>NUCLEOTIDE SEQUENCE [LARGE SCALE GENOMIC DNA]</scope>
    <source>
        <strain evidence="1">Iper-2018</strain>
    </source>
</reference>
<proteinExistence type="predicted"/>
<organism evidence="1 2">
    <name type="scientific">Ixodes persulcatus</name>
    <name type="common">Taiga tick</name>
    <dbReference type="NCBI Taxonomy" id="34615"/>
    <lineage>
        <taxon>Eukaryota</taxon>
        <taxon>Metazoa</taxon>
        <taxon>Ecdysozoa</taxon>
        <taxon>Arthropoda</taxon>
        <taxon>Chelicerata</taxon>
        <taxon>Arachnida</taxon>
        <taxon>Acari</taxon>
        <taxon>Parasitiformes</taxon>
        <taxon>Ixodida</taxon>
        <taxon>Ixodoidea</taxon>
        <taxon>Ixodidae</taxon>
        <taxon>Ixodinae</taxon>
        <taxon>Ixodes</taxon>
    </lineage>
</organism>
<accession>A0AC60PZ79</accession>
<sequence length="80" mass="9387">TAQQQHRSKERYDKTHRDVTYSAADQVLVFFPLRKRGPYTIVRQTSFVNYLVQHLNTKPDGRARNSDIVHVSRLKPYSAQ</sequence>
<dbReference type="Proteomes" id="UP000805193">
    <property type="component" value="Unassembled WGS sequence"/>
</dbReference>
<gene>
    <name evidence="1" type="ORF">HPB47_026782</name>
</gene>
<feature type="non-terminal residue" evidence="1">
    <location>
        <position position="1"/>
    </location>
</feature>
<keyword evidence="2" id="KW-1185">Reference proteome</keyword>
<protein>
    <submittedName>
        <fullName evidence="1">Uncharacterized protein</fullName>
    </submittedName>
</protein>
<name>A0AC60PZ79_IXOPE</name>
<dbReference type="EMBL" id="JABSTQ010009766">
    <property type="protein sequence ID" value="KAG0426090.1"/>
    <property type="molecule type" value="Genomic_DNA"/>
</dbReference>